<reference evidence="1" key="2">
    <citation type="submission" date="2023-06" db="EMBL/GenBank/DDBJ databases">
        <authorList>
            <consortium name="Lawrence Berkeley National Laboratory"/>
            <person name="Haridas S."/>
            <person name="Hensen N."/>
            <person name="Bonometti L."/>
            <person name="Westerberg I."/>
            <person name="Brannstrom I.O."/>
            <person name="Guillou S."/>
            <person name="Cros-Aarteil S."/>
            <person name="Calhoun S."/>
            <person name="Kuo A."/>
            <person name="Mondo S."/>
            <person name="Pangilinan J."/>
            <person name="Riley R."/>
            <person name="Labutti K."/>
            <person name="Andreopoulos B."/>
            <person name="Lipzen A."/>
            <person name="Chen C."/>
            <person name="Yanf M."/>
            <person name="Daum C."/>
            <person name="Ng V."/>
            <person name="Clum A."/>
            <person name="Steindorff A."/>
            <person name="Ohm R."/>
            <person name="Martin F."/>
            <person name="Silar P."/>
            <person name="Natvig D."/>
            <person name="Lalanne C."/>
            <person name="Gautier V."/>
            <person name="Ament-Velasquez S.L."/>
            <person name="Kruys A."/>
            <person name="Hutchinson M.I."/>
            <person name="Powell A.J."/>
            <person name="Barry K."/>
            <person name="Miller A.N."/>
            <person name="Grigoriev I.V."/>
            <person name="Debuchy R."/>
            <person name="Gladieux P."/>
            <person name="Thoren M.H."/>
            <person name="Johannesson H."/>
        </authorList>
    </citation>
    <scope>NUCLEOTIDE SEQUENCE</scope>
    <source>
        <strain evidence="1">CBS 955.72</strain>
    </source>
</reference>
<dbReference type="SUPFAM" id="SSF56112">
    <property type="entry name" value="Protein kinase-like (PK-like)"/>
    <property type="match status" value="1"/>
</dbReference>
<name>A0AAJ0H5I7_9PEZI</name>
<comment type="caution">
    <text evidence="1">The sequence shown here is derived from an EMBL/GenBank/DDBJ whole genome shotgun (WGS) entry which is preliminary data.</text>
</comment>
<keyword evidence="2" id="KW-1185">Reference proteome</keyword>
<evidence type="ECO:0000313" key="1">
    <source>
        <dbReference type="EMBL" id="KAK3340001.1"/>
    </source>
</evidence>
<dbReference type="EMBL" id="JAUIQD010000009">
    <property type="protein sequence ID" value="KAK3340001.1"/>
    <property type="molecule type" value="Genomic_DNA"/>
</dbReference>
<evidence type="ECO:0008006" key="3">
    <source>
        <dbReference type="Google" id="ProtNLM"/>
    </source>
</evidence>
<evidence type="ECO:0000313" key="2">
    <source>
        <dbReference type="Proteomes" id="UP001275084"/>
    </source>
</evidence>
<protein>
    <recommendedName>
        <fullName evidence="3">Protein kinase domain-containing protein</fullName>
    </recommendedName>
</protein>
<organism evidence="1 2">
    <name type="scientific">Lasiosphaeria hispida</name>
    <dbReference type="NCBI Taxonomy" id="260671"/>
    <lineage>
        <taxon>Eukaryota</taxon>
        <taxon>Fungi</taxon>
        <taxon>Dikarya</taxon>
        <taxon>Ascomycota</taxon>
        <taxon>Pezizomycotina</taxon>
        <taxon>Sordariomycetes</taxon>
        <taxon>Sordariomycetidae</taxon>
        <taxon>Sordariales</taxon>
        <taxon>Lasiosphaeriaceae</taxon>
        <taxon>Lasiosphaeria</taxon>
    </lineage>
</organism>
<reference evidence="1" key="1">
    <citation type="journal article" date="2023" name="Mol. Phylogenet. Evol.">
        <title>Genome-scale phylogeny and comparative genomics of the fungal order Sordariales.</title>
        <authorList>
            <person name="Hensen N."/>
            <person name="Bonometti L."/>
            <person name="Westerberg I."/>
            <person name="Brannstrom I.O."/>
            <person name="Guillou S."/>
            <person name="Cros-Aarteil S."/>
            <person name="Calhoun S."/>
            <person name="Haridas S."/>
            <person name="Kuo A."/>
            <person name="Mondo S."/>
            <person name="Pangilinan J."/>
            <person name="Riley R."/>
            <person name="LaButti K."/>
            <person name="Andreopoulos B."/>
            <person name="Lipzen A."/>
            <person name="Chen C."/>
            <person name="Yan M."/>
            <person name="Daum C."/>
            <person name="Ng V."/>
            <person name="Clum A."/>
            <person name="Steindorff A."/>
            <person name="Ohm R.A."/>
            <person name="Martin F."/>
            <person name="Silar P."/>
            <person name="Natvig D.O."/>
            <person name="Lalanne C."/>
            <person name="Gautier V."/>
            <person name="Ament-Velasquez S.L."/>
            <person name="Kruys A."/>
            <person name="Hutchinson M.I."/>
            <person name="Powell A.J."/>
            <person name="Barry K."/>
            <person name="Miller A.N."/>
            <person name="Grigoriev I.V."/>
            <person name="Debuchy R."/>
            <person name="Gladieux P."/>
            <person name="Hiltunen Thoren M."/>
            <person name="Johannesson H."/>
        </authorList>
    </citation>
    <scope>NUCLEOTIDE SEQUENCE</scope>
    <source>
        <strain evidence="1">CBS 955.72</strain>
    </source>
</reference>
<sequence length="123" mass="13209">MYIHMREGGTVDNTRFMATLRSAVSHLYSVVGAHNDLSPSNIMAKDGLPVLVNFGSCWPLGWKMGSSHGTRGGGENSLTGGVFTTADRYSKTSEDLLALDKLSDWLDGPVDPPNSTYEADASQ</sequence>
<gene>
    <name evidence="1" type="ORF">B0T25DRAFT_574874</name>
</gene>
<accession>A0AAJ0H5I7</accession>
<proteinExistence type="predicted"/>
<dbReference type="AlphaFoldDB" id="A0AAJ0H5I7"/>
<dbReference type="InterPro" id="IPR011009">
    <property type="entry name" value="Kinase-like_dom_sf"/>
</dbReference>
<dbReference type="Proteomes" id="UP001275084">
    <property type="component" value="Unassembled WGS sequence"/>
</dbReference>